<name>A0ABN2XP41_9ACTN</name>
<organism evidence="1 2">
    <name type="scientific">Streptomyces synnematoformans</name>
    <dbReference type="NCBI Taxonomy" id="415721"/>
    <lineage>
        <taxon>Bacteria</taxon>
        <taxon>Bacillati</taxon>
        <taxon>Actinomycetota</taxon>
        <taxon>Actinomycetes</taxon>
        <taxon>Kitasatosporales</taxon>
        <taxon>Streptomycetaceae</taxon>
        <taxon>Streptomyces</taxon>
    </lineage>
</organism>
<evidence type="ECO:0000313" key="2">
    <source>
        <dbReference type="Proteomes" id="UP001500443"/>
    </source>
</evidence>
<comment type="caution">
    <text evidence="1">The sequence shown here is derived from an EMBL/GenBank/DDBJ whole genome shotgun (WGS) entry which is preliminary data.</text>
</comment>
<accession>A0ABN2XP41</accession>
<evidence type="ECO:0000313" key="1">
    <source>
        <dbReference type="EMBL" id="GAA2114956.1"/>
    </source>
</evidence>
<evidence type="ECO:0008006" key="3">
    <source>
        <dbReference type="Google" id="ProtNLM"/>
    </source>
</evidence>
<reference evidence="1 2" key="1">
    <citation type="journal article" date="2019" name="Int. J. Syst. Evol. Microbiol.">
        <title>The Global Catalogue of Microorganisms (GCM) 10K type strain sequencing project: providing services to taxonomists for standard genome sequencing and annotation.</title>
        <authorList>
            <consortium name="The Broad Institute Genomics Platform"/>
            <consortium name="The Broad Institute Genome Sequencing Center for Infectious Disease"/>
            <person name="Wu L."/>
            <person name="Ma J."/>
        </authorList>
    </citation>
    <scope>NUCLEOTIDE SEQUENCE [LARGE SCALE GENOMIC DNA]</scope>
    <source>
        <strain evidence="1 2">JCM 15481</strain>
    </source>
</reference>
<dbReference type="EMBL" id="BAAAPF010000025">
    <property type="protein sequence ID" value="GAA2114956.1"/>
    <property type="molecule type" value="Genomic_DNA"/>
</dbReference>
<gene>
    <name evidence="1" type="ORF">GCM10009802_14690</name>
</gene>
<sequence>MRIRVASNSTSDKPEKIDRAEKLLQIPEGTATFQKIKGRRVDAESTNASLDSFFWNRRMIAYGPTRQTLVMLGFAMSQKATSRLIHYRCSH</sequence>
<keyword evidence="2" id="KW-1185">Reference proteome</keyword>
<dbReference type="RefSeq" id="WP_344288989.1">
    <property type="nucleotide sequence ID" value="NZ_BAAAPF010000025.1"/>
</dbReference>
<protein>
    <recommendedName>
        <fullName evidence="3">Transposase</fullName>
    </recommendedName>
</protein>
<dbReference type="Proteomes" id="UP001500443">
    <property type="component" value="Unassembled WGS sequence"/>
</dbReference>
<proteinExistence type="predicted"/>